<feature type="transmembrane region" description="Helical" evidence="7">
    <location>
        <begin position="214"/>
        <end position="230"/>
    </location>
</feature>
<comment type="caution">
    <text evidence="9">The sequence shown here is derived from an EMBL/GenBank/DDBJ whole genome shotgun (WGS) entry which is preliminary data.</text>
</comment>
<dbReference type="InterPro" id="IPR011701">
    <property type="entry name" value="MFS"/>
</dbReference>
<feature type="transmembrane region" description="Helical" evidence="7">
    <location>
        <begin position="250"/>
        <end position="268"/>
    </location>
</feature>
<dbReference type="InterPro" id="IPR036259">
    <property type="entry name" value="MFS_trans_sf"/>
</dbReference>
<gene>
    <name evidence="9" type="ORF">C8D78_3769</name>
</gene>
<dbReference type="AlphaFoldDB" id="A0A495E6V0"/>
<keyword evidence="4 7" id="KW-0812">Transmembrane</keyword>
<dbReference type="CDD" id="cd17321">
    <property type="entry name" value="MFS_MMR_MDR_like"/>
    <property type="match status" value="1"/>
</dbReference>
<evidence type="ECO:0000256" key="7">
    <source>
        <dbReference type="SAM" id="Phobius"/>
    </source>
</evidence>
<reference evidence="9 10" key="1">
    <citation type="submission" date="2018-10" db="EMBL/GenBank/DDBJ databases">
        <title>Genomic Encyclopedia of Type Strains, Phase IV (KMG-IV): sequencing the most valuable type-strain genomes for metagenomic binning, comparative biology and taxonomic classification.</title>
        <authorList>
            <person name="Goeker M."/>
        </authorList>
    </citation>
    <scope>NUCLEOTIDE SEQUENCE [LARGE SCALE GENOMIC DNA]</scope>
    <source>
        <strain evidence="9 10">DSM 25586</strain>
    </source>
</reference>
<keyword evidence="5 7" id="KW-1133">Transmembrane helix</keyword>
<accession>A0A495E6V0</accession>
<feature type="transmembrane region" description="Helical" evidence="7">
    <location>
        <begin position="402"/>
        <end position="424"/>
    </location>
</feature>
<dbReference type="Proteomes" id="UP000276055">
    <property type="component" value="Unassembled WGS sequence"/>
</dbReference>
<feature type="transmembrane region" description="Helical" evidence="7">
    <location>
        <begin position="445"/>
        <end position="465"/>
    </location>
</feature>
<feature type="domain" description="Major facilitator superfamily (MFS) profile" evidence="8">
    <location>
        <begin position="54"/>
        <end position="497"/>
    </location>
</feature>
<evidence type="ECO:0000259" key="8">
    <source>
        <dbReference type="PROSITE" id="PS50850"/>
    </source>
</evidence>
<evidence type="ECO:0000256" key="2">
    <source>
        <dbReference type="ARBA" id="ARBA00022448"/>
    </source>
</evidence>
<dbReference type="GO" id="GO:0022857">
    <property type="term" value="F:transmembrane transporter activity"/>
    <property type="evidence" value="ECO:0007669"/>
    <property type="project" value="InterPro"/>
</dbReference>
<evidence type="ECO:0000313" key="9">
    <source>
        <dbReference type="EMBL" id="RKR12662.1"/>
    </source>
</evidence>
<evidence type="ECO:0000313" key="10">
    <source>
        <dbReference type="Proteomes" id="UP000276055"/>
    </source>
</evidence>
<evidence type="ECO:0000256" key="4">
    <source>
        <dbReference type="ARBA" id="ARBA00022692"/>
    </source>
</evidence>
<feature type="transmembrane region" description="Helical" evidence="7">
    <location>
        <begin position="191"/>
        <end position="208"/>
    </location>
</feature>
<feature type="transmembrane region" description="Helical" evidence="7">
    <location>
        <begin position="378"/>
        <end position="396"/>
    </location>
</feature>
<organism evidence="9 10">
    <name type="scientific">Arthrobacter oryzae</name>
    <dbReference type="NCBI Taxonomy" id="409290"/>
    <lineage>
        <taxon>Bacteria</taxon>
        <taxon>Bacillati</taxon>
        <taxon>Actinomycetota</taxon>
        <taxon>Actinomycetes</taxon>
        <taxon>Micrococcales</taxon>
        <taxon>Micrococcaceae</taxon>
        <taxon>Arthrobacter</taxon>
    </lineage>
</organism>
<dbReference type="PANTHER" id="PTHR42718:SF46">
    <property type="entry name" value="BLR6921 PROTEIN"/>
    <property type="match status" value="1"/>
</dbReference>
<dbReference type="Pfam" id="PF07690">
    <property type="entry name" value="MFS_1"/>
    <property type="match status" value="1"/>
</dbReference>
<evidence type="ECO:0000256" key="1">
    <source>
        <dbReference type="ARBA" id="ARBA00004651"/>
    </source>
</evidence>
<dbReference type="GO" id="GO:0005886">
    <property type="term" value="C:plasma membrane"/>
    <property type="evidence" value="ECO:0007669"/>
    <property type="project" value="UniProtKB-SubCell"/>
</dbReference>
<evidence type="ECO:0000256" key="3">
    <source>
        <dbReference type="ARBA" id="ARBA00022475"/>
    </source>
</evidence>
<dbReference type="Gene3D" id="1.20.1250.20">
    <property type="entry name" value="MFS general substrate transporter like domains"/>
    <property type="match status" value="2"/>
</dbReference>
<evidence type="ECO:0000256" key="5">
    <source>
        <dbReference type="ARBA" id="ARBA00022989"/>
    </source>
</evidence>
<dbReference type="EMBL" id="RBIR01000012">
    <property type="protein sequence ID" value="RKR12662.1"/>
    <property type="molecule type" value="Genomic_DNA"/>
</dbReference>
<feature type="transmembrane region" description="Helical" evidence="7">
    <location>
        <begin position="120"/>
        <end position="138"/>
    </location>
</feature>
<dbReference type="SUPFAM" id="SSF103473">
    <property type="entry name" value="MFS general substrate transporter"/>
    <property type="match status" value="1"/>
</dbReference>
<sequence length="498" mass="52707">MPGNSRDMIAHGSCLAERPQLKQSASNSPVMEFRSAAALGQTVAVSNSSRTGLAVAGLSLGTSLNPLNSSMIAVALVVLREDFGLDVATVTWVITAFYLTSAAGQPLMGRLADRFGPRRLFLLGMTLVAATCVLAPFAPNFALLCVARAFMALGTATAYPSAVVMVAALARQANVKSTRPLGRIQMANTSAAAVGPVVGGLLVSLVGWQALFLINVPLSLVAIFVVRRFAPADAARERGRVSELVRDSDLPGIGAFIGALVLVMMALLNVLPAYRWWLLGGGLLLAVLFAWRELRFRPPFLDLRLLGRNRPLLLVYLGFALFNGVYYFAFFGLPQLLQTAGGYDPGVVGILMLPLAAISVVGTPFAVRAIDRFGVRRVLIAGVVLLIVASGAMWLLTASLAVPLVLALTALLGVPYCVVAISSSQGMYVSTRPEERGVAAGIFQTCRYLGAITATVLIGIFYGSGVNQANWGLMVFVMLGLGALVLVVSLAWRERVKV</sequence>
<feature type="transmembrane region" description="Helical" evidence="7">
    <location>
        <begin position="312"/>
        <end position="333"/>
    </location>
</feature>
<name>A0A495E6V0_9MICC</name>
<keyword evidence="2" id="KW-0813">Transport</keyword>
<feature type="transmembrane region" description="Helical" evidence="7">
    <location>
        <begin position="471"/>
        <end position="492"/>
    </location>
</feature>
<dbReference type="InterPro" id="IPR020846">
    <property type="entry name" value="MFS_dom"/>
</dbReference>
<comment type="subcellular location">
    <subcellularLocation>
        <location evidence="1">Cell membrane</location>
        <topology evidence="1">Multi-pass membrane protein</topology>
    </subcellularLocation>
</comment>
<feature type="transmembrane region" description="Helical" evidence="7">
    <location>
        <begin position="150"/>
        <end position="170"/>
    </location>
</feature>
<keyword evidence="3" id="KW-1003">Cell membrane</keyword>
<protein>
    <submittedName>
        <fullName evidence="9">Putative MFS family arabinose efflux permease</fullName>
    </submittedName>
</protein>
<feature type="transmembrane region" description="Helical" evidence="7">
    <location>
        <begin position="345"/>
        <end position="366"/>
    </location>
</feature>
<feature type="transmembrane region" description="Helical" evidence="7">
    <location>
        <begin position="274"/>
        <end position="291"/>
    </location>
</feature>
<dbReference type="PANTHER" id="PTHR42718">
    <property type="entry name" value="MAJOR FACILITATOR SUPERFAMILY MULTIDRUG TRANSPORTER MFSC"/>
    <property type="match status" value="1"/>
</dbReference>
<dbReference type="PROSITE" id="PS50850">
    <property type="entry name" value="MFS"/>
    <property type="match status" value="1"/>
</dbReference>
<proteinExistence type="predicted"/>
<keyword evidence="6 7" id="KW-0472">Membrane</keyword>
<evidence type="ECO:0000256" key="6">
    <source>
        <dbReference type="ARBA" id="ARBA00023136"/>
    </source>
</evidence>